<evidence type="ECO:0000256" key="5">
    <source>
        <dbReference type="ARBA" id="ARBA00022967"/>
    </source>
</evidence>
<evidence type="ECO:0000259" key="12">
    <source>
        <dbReference type="PROSITE" id="PS50253"/>
    </source>
</evidence>
<evidence type="ECO:0000256" key="6">
    <source>
        <dbReference type="ARBA" id="ARBA00022989"/>
    </source>
</evidence>
<evidence type="ECO:0000256" key="7">
    <source>
        <dbReference type="ARBA" id="ARBA00023136"/>
    </source>
</evidence>
<evidence type="ECO:0000256" key="10">
    <source>
        <dbReference type="RuleBase" id="RU003376"/>
    </source>
</evidence>
<feature type="transmembrane region" description="Helical" evidence="11">
    <location>
        <begin position="43"/>
        <end position="60"/>
    </location>
</feature>
<feature type="transmembrane region" description="Helical" evidence="11">
    <location>
        <begin position="185"/>
        <end position="205"/>
    </location>
</feature>
<dbReference type="CDD" id="cd01665">
    <property type="entry name" value="Cyt_c_Oxidase_III"/>
    <property type="match status" value="1"/>
</dbReference>
<keyword evidence="14" id="KW-1185">Reference proteome</keyword>
<evidence type="ECO:0000256" key="9">
    <source>
        <dbReference type="ARBA" id="ARBA00031625"/>
    </source>
</evidence>
<feature type="transmembrane region" description="Helical" evidence="11">
    <location>
        <begin position="269"/>
        <end position="288"/>
    </location>
</feature>
<comment type="similarity">
    <text evidence="2 10">Belongs to the cytochrome c oxidase subunit 3 family.</text>
</comment>
<feature type="transmembrane region" description="Helical" evidence="11">
    <location>
        <begin position="81"/>
        <end position="104"/>
    </location>
</feature>
<keyword evidence="13" id="KW-0560">Oxidoreductase</keyword>
<dbReference type="KEGG" id="gai:IMCC3135_05195"/>
<dbReference type="PANTHER" id="PTHR11403:SF7">
    <property type="entry name" value="CYTOCHROME C OXIDASE SUBUNIT 3"/>
    <property type="match status" value="1"/>
</dbReference>
<name>A0A2Z2NIH7_9GAMM</name>
<dbReference type="Gene3D" id="1.10.287.70">
    <property type="match status" value="1"/>
</dbReference>
<evidence type="ECO:0000256" key="1">
    <source>
        <dbReference type="ARBA" id="ARBA00004141"/>
    </source>
</evidence>
<feature type="transmembrane region" description="Helical" evidence="11">
    <location>
        <begin position="12"/>
        <end position="31"/>
    </location>
</feature>
<accession>A0A2Z2NIH7</accession>
<dbReference type="GO" id="GO:0005886">
    <property type="term" value="C:plasma membrane"/>
    <property type="evidence" value="ECO:0007669"/>
    <property type="project" value="UniProtKB-SubCell"/>
</dbReference>
<dbReference type="AlphaFoldDB" id="A0A2Z2NIH7"/>
<dbReference type="GO" id="GO:0016491">
    <property type="term" value="F:oxidoreductase activity"/>
    <property type="evidence" value="ECO:0007669"/>
    <property type="project" value="UniProtKB-KW"/>
</dbReference>
<sequence>MSSATGYYVPHSARWPIVGSIGLSIFFYGFATWLNHGPFGKEMFLLGTGIVVFMMFGWFGQVAKESETGTYSKEVDTSFRLAMMWFIFSEVMFFAAFFGALFYARNFAGPWLGGTGGGGAEMTNAVLHQGFDFVWPSNGPGNVGGKFEEMGWFGLPLINTLLLLTSGLTCTFAHHAIRAGHRKPFIWWLAATVALGFIFVALQALEYSHAYHEMNLKMTSGMYGSTFFMLTGFHGFHVSMGAIILLVVMIRAIRGHFSADNHFAFEAAAWYWHFVDVVWLGLFIFVYLF</sequence>
<dbReference type="PANTHER" id="PTHR11403">
    <property type="entry name" value="CYTOCHROME C OXIDASE SUBUNIT III"/>
    <property type="match status" value="1"/>
</dbReference>
<gene>
    <name evidence="13" type="primary">ctaE</name>
    <name evidence="13" type="ORF">IMCC3135_05195</name>
</gene>
<keyword evidence="5" id="KW-1278">Translocase</keyword>
<dbReference type="Pfam" id="PF00510">
    <property type="entry name" value="COX3"/>
    <property type="match status" value="2"/>
</dbReference>
<dbReference type="InterPro" id="IPR033945">
    <property type="entry name" value="Cyt_c_oxase_su3_dom"/>
</dbReference>
<dbReference type="GO" id="GO:0019646">
    <property type="term" value="P:aerobic electron transport chain"/>
    <property type="evidence" value="ECO:0007669"/>
    <property type="project" value="InterPro"/>
</dbReference>
<dbReference type="FunFam" id="1.20.120.80:FF:000003">
    <property type="entry name" value="Cytochrome c oxidase subunit 3"/>
    <property type="match status" value="1"/>
</dbReference>
<dbReference type="SUPFAM" id="SSF81452">
    <property type="entry name" value="Cytochrome c oxidase subunit III-like"/>
    <property type="match status" value="1"/>
</dbReference>
<dbReference type="InterPro" id="IPR024791">
    <property type="entry name" value="Cyt_c/ubiquinol_Oxase_su3"/>
</dbReference>
<dbReference type="EMBL" id="CP018632">
    <property type="protein sequence ID" value="ASJ71152.1"/>
    <property type="molecule type" value="Genomic_DNA"/>
</dbReference>
<dbReference type="EC" id="7.1.1.9" evidence="3"/>
<dbReference type="InterPro" id="IPR035973">
    <property type="entry name" value="Cyt_c_oxidase_su3-like_sf"/>
</dbReference>
<dbReference type="RefSeq" id="WP_088916625.1">
    <property type="nucleotide sequence ID" value="NZ_CP018632.1"/>
</dbReference>
<dbReference type="GO" id="GO:0004129">
    <property type="term" value="F:cytochrome-c oxidase activity"/>
    <property type="evidence" value="ECO:0007669"/>
    <property type="project" value="UniProtKB-EC"/>
</dbReference>
<evidence type="ECO:0000256" key="3">
    <source>
        <dbReference type="ARBA" id="ARBA00012949"/>
    </source>
</evidence>
<keyword evidence="7 11" id="KW-0472">Membrane</keyword>
<protein>
    <recommendedName>
        <fullName evidence="3">cytochrome-c oxidase</fullName>
        <ecNumber evidence="3">7.1.1.9</ecNumber>
    </recommendedName>
    <alternativeName>
        <fullName evidence="8">Cytochrome aa3 subunit 3</fullName>
    </alternativeName>
    <alternativeName>
        <fullName evidence="9">Cytochrome c oxidase polypeptide III</fullName>
    </alternativeName>
</protein>
<evidence type="ECO:0000313" key="14">
    <source>
        <dbReference type="Proteomes" id="UP000250079"/>
    </source>
</evidence>
<keyword evidence="6 11" id="KW-1133">Transmembrane helix</keyword>
<feature type="transmembrane region" description="Helical" evidence="11">
    <location>
        <begin position="225"/>
        <end position="248"/>
    </location>
</feature>
<dbReference type="Gene3D" id="1.20.120.80">
    <property type="entry name" value="Cytochrome c oxidase, subunit III, four-helix bundle"/>
    <property type="match status" value="1"/>
</dbReference>
<dbReference type="PROSITE" id="PS50253">
    <property type="entry name" value="COX3"/>
    <property type="match status" value="1"/>
</dbReference>
<dbReference type="InterPro" id="IPR013833">
    <property type="entry name" value="Cyt_c_oxidase_su3_a-hlx"/>
</dbReference>
<reference evidence="13 14" key="1">
    <citation type="submission" date="2016-12" db="EMBL/GenBank/DDBJ databases">
        <authorList>
            <person name="Song W.-J."/>
            <person name="Kurnit D.M."/>
        </authorList>
    </citation>
    <scope>NUCLEOTIDE SEQUENCE [LARGE SCALE GENOMIC DNA]</scope>
    <source>
        <strain evidence="13 14">IMCC3135</strain>
    </source>
</reference>
<evidence type="ECO:0000256" key="2">
    <source>
        <dbReference type="ARBA" id="ARBA00010581"/>
    </source>
</evidence>
<evidence type="ECO:0000256" key="8">
    <source>
        <dbReference type="ARBA" id="ARBA00031400"/>
    </source>
</evidence>
<organism evidence="13 14">
    <name type="scientific">Granulosicoccus antarcticus IMCC3135</name>
    <dbReference type="NCBI Taxonomy" id="1192854"/>
    <lineage>
        <taxon>Bacteria</taxon>
        <taxon>Pseudomonadati</taxon>
        <taxon>Pseudomonadota</taxon>
        <taxon>Gammaproteobacteria</taxon>
        <taxon>Chromatiales</taxon>
        <taxon>Granulosicoccaceae</taxon>
        <taxon>Granulosicoccus</taxon>
    </lineage>
</organism>
<dbReference type="InterPro" id="IPR000298">
    <property type="entry name" value="Cyt_c_oxidase-like_su3"/>
</dbReference>
<proteinExistence type="inferred from homology"/>
<evidence type="ECO:0000256" key="11">
    <source>
        <dbReference type="SAM" id="Phobius"/>
    </source>
</evidence>
<evidence type="ECO:0000256" key="4">
    <source>
        <dbReference type="ARBA" id="ARBA00022692"/>
    </source>
</evidence>
<evidence type="ECO:0000313" key="13">
    <source>
        <dbReference type="EMBL" id="ASJ71152.1"/>
    </source>
</evidence>
<dbReference type="OrthoDB" id="9810850at2"/>
<feature type="transmembrane region" description="Helical" evidence="11">
    <location>
        <begin position="152"/>
        <end position="173"/>
    </location>
</feature>
<keyword evidence="4 10" id="KW-0812">Transmembrane</keyword>
<comment type="subcellular location">
    <subcellularLocation>
        <location evidence="10">Cell membrane</location>
        <topology evidence="10">Multi-pass membrane protein</topology>
    </subcellularLocation>
    <subcellularLocation>
        <location evidence="1">Membrane</location>
        <topology evidence="1">Multi-pass membrane protein</topology>
    </subcellularLocation>
</comment>
<dbReference type="Proteomes" id="UP000250079">
    <property type="component" value="Chromosome"/>
</dbReference>
<feature type="domain" description="Heme-copper oxidase subunit III family profile" evidence="12">
    <location>
        <begin position="3"/>
        <end position="289"/>
    </location>
</feature>